<evidence type="ECO:0000313" key="2">
    <source>
        <dbReference type="Proteomes" id="UP000216682"/>
    </source>
</evidence>
<comment type="caution">
    <text evidence="1">The sequence shown here is derived from an EMBL/GenBank/DDBJ whole genome shotgun (WGS) entry which is preliminary data.</text>
</comment>
<proteinExistence type="predicted"/>
<dbReference type="EMBL" id="NPEZ01000010">
    <property type="protein sequence ID" value="OZT76222.1"/>
    <property type="molecule type" value="Genomic_DNA"/>
</dbReference>
<dbReference type="AlphaFoldDB" id="A0A265E3P8"/>
<accession>A0A265E3P8</accession>
<sequence length="189" mass="22232">MDQQKAVQKKKVSYRKVSYREQVKKTVKSQQAQAFAYIKVKKQTMYSLKLLNSIFSSTTRRYKRVRNKLRLARIENIKSATFDNHIVPKRVYQQFKPFFSDAQLTALYKTAMNSLNTFDLDADQQTDALVYALESLVKAMKRHHRDQGEPVYNIYAYLHRTLLHIGFNAEFYNDIYAYTDAAGFRKCIS</sequence>
<evidence type="ECO:0000313" key="1">
    <source>
        <dbReference type="EMBL" id="OZT76222.1"/>
    </source>
</evidence>
<dbReference type="Proteomes" id="UP000216682">
    <property type="component" value="Unassembled WGS sequence"/>
</dbReference>
<protein>
    <submittedName>
        <fullName evidence="1">Uncharacterized protein</fullName>
    </submittedName>
</protein>
<reference evidence="1 2" key="1">
    <citation type="submission" date="2017-07" db="EMBL/GenBank/DDBJ databases">
        <title>Shotgun whole genome sequences of three halophilic bacterial isolates.</title>
        <authorList>
            <person name="Pozzo T."/>
            <person name="Higdon S.M."/>
            <person name="Quillaguaman J."/>
        </authorList>
    </citation>
    <scope>NUCLEOTIDE SEQUENCE [LARGE SCALE GENOMIC DNA]</scope>
    <source>
        <strain evidence="1 2">BU-1</strain>
    </source>
</reference>
<organism evidence="1 2">
    <name type="scientific">Salinicoccus roseus</name>
    <dbReference type="NCBI Taxonomy" id="45670"/>
    <lineage>
        <taxon>Bacteria</taxon>
        <taxon>Bacillati</taxon>
        <taxon>Bacillota</taxon>
        <taxon>Bacilli</taxon>
        <taxon>Bacillales</taxon>
        <taxon>Staphylococcaceae</taxon>
        <taxon>Salinicoccus</taxon>
    </lineage>
</organism>
<name>A0A265E3P8_9STAP</name>
<gene>
    <name evidence="1" type="ORF">CFN03_12875</name>
</gene>